<dbReference type="RefSeq" id="WP_008520870.1">
    <property type="nucleotide sequence ID" value="NZ_CM001376.1"/>
</dbReference>
<keyword evidence="8" id="KW-1185">Reference proteome</keyword>
<comment type="catalytic activity">
    <reaction evidence="6">
        <text>Endonucleolytic cleavage of RNA, removing 5'-extranucleotides from tRNA precursor.</text>
        <dbReference type="EC" id="3.1.26.5"/>
    </reaction>
</comment>
<evidence type="ECO:0000256" key="6">
    <source>
        <dbReference type="HAMAP-Rule" id="MF_00227"/>
    </source>
</evidence>
<dbReference type="GO" id="GO:0001682">
    <property type="term" value="P:tRNA 5'-leader removal"/>
    <property type="evidence" value="ECO:0007669"/>
    <property type="project" value="UniProtKB-UniRule"/>
</dbReference>
<keyword evidence="2 6" id="KW-0540">Nuclease</keyword>
<evidence type="ECO:0000256" key="2">
    <source>
        <dbReference type="ARBA" id="ARBA00022722"/>
    </source>
</evidence>
<dbReference type="SUPFAM" id="SSF54211">
    <property type="entry name" value="Ribosomal protein S5 domain 2-like"/>
    <property type="match status" value="1"/>
</dbReference>
<dbReference type="GO" id="GO:0042781">
    <property type="term" value="F:3'-tRNA processing endoribonuclease activity"/>
    <property type="evidence" value="ECO:0007669"/>
    <property type="project" value="TreeGrafter"/>
</dbReference>
<proteinExistence type="inferred from homology"/>
<dbReference type="InterPro" id="IPR014721">
    <property type="entry name" value="Ribsml_uS5_D2-typ_fold_subgr"/>
</dbReference>
<keyword evidence="3 6" id="KW-0255">Endonuclease</keyword>
<comment type="function">
    <text evidence="6">RNaseP catalyzes the removal of the 5'-leader sequence from pre-tRNA to produce the mature 5'-terminus. It can also cleave other RNA substrates such as 4.5S RNA. The protein component plays an auxiliary but essential role in vivo by binding to the 5'-leader sequence and broadening the substrate specificity of the ribozyme.</text>
</comment>
<dbReference type="EMBL" id="CM001376">
    <property type="protein sequence ID" value="EHM13023.1"/>
    <property type="molecule type" value="Genomic_DNA"/>
</dbReference>
<gene>
    <name evidence="6" type="primary">rnpA</name>
    <name evidence="7" type="ORF">JonanDRAFT_0628</name>
</gene>
<dbReference type="GO" id="GO:0004526">
    <property type="term" value="F:ribonuclease P activity"/>
    <property type="evidence" value="ECO:0007669"/>
    <property type="project" value="UniProtKB-UniRule"/>
</dbReference>
<dbReference type="Pfam" id="PF00825">
    <property type="entry name" value="Ribonuclease_P"/>
    <property type="match status" value="1"/>
</dbReference>
<dbReference type="AlphaFoldDB" id="H0UK13"/>
<keyword evidence="5 6" id="KW-0694">RNA-binding</keyword>
<dbReference type="Gene3D" id="3.30.230.10">
    <property type="match status" value="1"/>
</dbReference>
<evidence type="ECO:0000256" key="5">
    <source>
        <dbReference type="ARBA" id="ARBA00022884"/>
    </source>
</evidence>
<keyword evidence="4 6" id="KW-0378">Hydrolase</keyword>
<dbReference type="GO" id="GO:0030677">
    <property type="term" value="C:ribonuclease P complex"/>
    <property type="evidence" value="ECO:0007669"/>
    <property type="project" value="TreeGrafter"/>
</dbReference>
<dbReference type="eggNOG" id="COG0594">
    <property type="taxonomic scope" value="Bacteria"/>
</dbReference>
<evidence type="ECO:0000256" key="4">
    <source>
        <dbReference type="ARBA" id="ARBA00022801"/>
    </source>
</evidence>
<comment type="subunit">
    <text evidence="6">Consists of a catalytic RNA component (M1 or rnpB) and a protein subunit.</text>
</comment>
<dbReference type="EC" id="3.1.26.5" evidence="6"/>
<dbReference type="HAMAP" id="MF_00227">
    <property type="entry name" value="RNase_P"/>
    <property type="match status" value="1"/>
</dbReference>
<dbReference type="PANTHER" id="PTHR33992:SF1">
    <property type="entry name" value="RIBONUCLEASE P PROTEIN COMPONENT"/>
    <property type="match status" value="1"/>
</dbReference>
<evidence type="ECO:0000313" key="8">
    <source>
        <dbReference type="Proteomes" id="UP000003806"/>
    </source>
</evidence>
<comment type="similarity">
    <text evidence="6">Belongs to the RnpA family.</text>
</comment>
<dbReference type="OrthoDB" id="9810867at2"/>
<evidence type="ECO:0000313" key="7">
    <source>
        <dbReference type="EMBL" id="EHM13023.1"/>
    </source>
</evidence>
<name>H0UK13_9BACT</name>
<keyword evidence="1 6" id="KW-0819">tRNA processing</keyword>
<dbReference type="InterPro" id="IPR000100">
    <property type="entry name" value="RNase_P"/>
</dbReference>
<dbReference type="Proteomes" id="UP000003806">
    <property type="component" value="Chromosome"/>
</dbReference>
<dbReference type="HOGENOM" id="CLU_117179_5_0_0"/>
<dbReference type="PANTHER" id="PTHR33992">
    <property type="entry name" value="RIBONUCLEASE P PROTEIN COMPONENT"/>
    <property type="match status" value="1"/>
</dbReference>
<evidence type="ECO:0000256" key="3">
    <source>
        <dbReference type="ARBA" id="ARBA00022759"/>
    </source>
</evidence>
<accession>H0UK13</accession>
<reference evidence="7 8" key="1">
    <citation type="submission" date="2011-11" db="EMBL/GenBank/DDBJ databases">
        <title>The Noncontiguous Finished genome of Jonquetella anthropi DSM 22815.</title>
        <authorList>
            <consortium name="US DOE Joint Genome Institute (JGI-PGF)"/>
            <person name="Lucas S."/>
            <person name="Copeland A."/>
            <person name="Lapidus A."/>
            <person name="Glavina del Rio T."/>
            <person name="Dalin E."/>
            <person name="Tice H."/>
            <person name="Bruce D."/>
            <person name="Goodwin L."/>
            <person name="Pitluck S."/>
            <person name="Peters L."/>
            <person name="Mikhailova N."/>
            <person name="Held B."/>
            <person name="Kyrpides N."/>
            <person name="Mavromatis K."/>
            <person name="Ivanova N."/>
            <person name="Markowitz V."/>
            <person name="Cheng J.-F."/>
            <person name="Hugenholtz P."/>
            <person name="Woyke T."/>
            <person name="Wu D."/>
            <person name="Gronow S."/>
            <person name="Wellnitz S."/>
            <person name="Brambilla E."/>
            <person name="Klenk H.-P."/>
            <person name="Eisen J.A."/>
        </authorList>
    </citation>
    <scope>NUCLEOTIDE SEQUENCE [LARGE SCALE GENOMIC DNA]</scope>
    <source>
        <strain evidence="7 8">DSM 22815</strain>
    </source>
</reference>
<protein>
    <recommendedName>
        <fullName evidence="6">Ribonuclease P protein component</fullName>
        <shortName evidence="6">RNase P protein</shortName>
        <shortName evidence="6">RNaseP protein</shortName>
        <ecNumber evidence="6">3.1.26.5</ecNumber>
    </recommendedName>
    <alternativeName>
        <fullName evidence="6">Protein C5</fullName>
    </alternativeName>
</protein>
<dbReference type="InterPro" id="IPR020568">
    <property type="entry name" value="Ribosomal_Su5_D2-typ_SF"/>
</dbReference>
<dbReference type="STRING" id="885272.JonanDRAFT_0628"/>
<sequence>MQCNLRTPFSYPKEIRLRKSWEFDTVFRTKGRLRGQLVRLLYVQAPDGKTRWGLAVGKRLAKANGRVHGRRLLREAIRRLHPWVRQGLWIVASLSETGLTAPAPLVYQDLRRLLLSRGLLTDVPAEPLWNP</sequence>
<dbReference type="GO" id="GO:0000049">
    <property type="term" value="F:tRNA binding"/>
    <property type="evidence" value="ECO:0007669"/>
    <property type="project" value="UniProtKB-UniRule"/>
</dbReference>
<organism evidence="7 8">
    <name type="scientific">Jonquetella anthropi DSM 22815</name>
    <dbReference type="NCBI Taxonomy" id="885272"/>
    <lineage>
        <taxon>Bacteria</taxon>
        <taxon>Thermotogati</taxon>
        <taxon>Synergistota</taxon>
        <taxon>Synergistia</taxon>
        <taxon>Synergistales</taxon>
        <taxon>Dethiosulfovibrionaceae</taxon>
        <taxon>Jonquetella</taxon>
    </lineage>
</organism>
<evidence type="ECO:0000256" key="1">
    <source>
        <dbReference type="ARBA" id="ARBA00022694"/>
    </source>
</evidence>